<dbReference type="RefSeq" id="YP_010670626.1">
    <property type="nucleotide sequence ID" value="NC_070965.1"/>
</dbReference>
<evidence type="ECO:0000313" key="2">
    <source>
        <dbReference type="EMBL" id="QIN96958.1"/>
    </source>
</evidence>
<organism evidence="2 3">
    <name type="scientific">Synechococcus phage S-H34</name>
    <dbReference type="NCBI Taxonomy" id="2718942"/>
    <lineage>
        <taxon>Viruses</taxon>
        <taxon>Duplodnaviria</taxon>
        <taxon>Heunggongvirae</taxon>
        <taxon>Uroviricota</taxon>
        <taxon>Caudoviricetes</taxon>
        <taxon>Pantevenvirales</taxon>
        <taxon>Kyanoviridae</taxon>
        <taxon>Makaravirus</taxon>
        <taxon>Makaravirus thirtyfour</taxon>
    </lineage>
</organism>
<feature type="transmembrane region" description="Helical" evidence="1">
    <location>
        <begin position="98"/>
        <end position="125"/>
    </location>
</feature>
<keyword evidence="1" id="KW-0472">Membrane</keyword>
<keyword evidence="3" id="KW-1185">Reference proteome</keyword>
<keyword evidence="1" id="KW-0812">Transmembrane</keyword>
<feature type="transmembrane region" description="Helical" evidence="1">
    <location>
        <begin position="146"/>
        <end position="167"/>
    </location>
</feature>
<accession>A0A6G8R6D8</accession>
<dbReference type="KEGG" id="vg:77946836"/>
<reference evidence="2 3" key="1">
    <citation type="submission" date="2020-03" db="EMBL/GenBank/DDBJ databases">
        <title>The Isolation and Genome Sequence of a Novel Cyanophage S-H34 from the Huanghai Sea, China.</title>
        <authorList>
            <person name="Jiang T."/>
        </authorList>
    </citation>
    <scope>NUCLEOTIDE SEQUENCE [LARGE SCALE GENOMIC DNA]</scope>
</reference>
<proteinExistence type="predicted"/>
<dbReference type="Proteomes" id="UP000501900">
    <property type="component" value="Genome"/>
</dbReference>
<protein>
    <submittedName>
        <fullName evidence="2">Uncharacterized protein</fullName>
    </submittedName>
</protein>
<name>A0A6G8R6D8_9CAUD</name>
<evidence type="ECO:0000313" key="3">
    <source>
        <dbReference type="Proteomes" id="UP000501900"/>
    </source>
</evidence>
<dbReference type="GeneID" id="77946836"/>
<keyword evidence="1" id="KW-1133">Transmembrane helix</keyword>
<dbReference type="EMBL" id="MT162467">
    <property type="protein sequence ID" value="QIN96958.1"/>
    <property type="molecule type" value="Genomic_DNA"/>
</dbReference>
<sequence length="191" mass="19714">MSEHLVRIQLVGCNEFTEVFHGGTRGAAVAAAKARYPEHRKIWCVGEATQKSKAVDCSPYQEFDYGNSGSVDQGPVGGFVSSAASSVSNTVSNADGGAAFLLLFVGAGAAIAAIGVAVLTFPVWLGGLTAKASTKLYNRFNPSPKLALSLLLATTTFAGGAAGGFALQKEYMPEVAQAQVEIVEGLLNQGN</sequence>
<evidence type="ECO:0000256" key="1">
    <source>
        <dbReference type="SAM" id="Phobius"/>
    </source>
</evidence>